<evidence type="ECO:0000256" key="2">
    <source>
        <dbReference type="ARBA" id="ARBA00022448"/>
    </source>
</evidence>
<sequence>MENLQAAFFSKSRTDPINWNKTRATSDLEREQTSTQTPEASTSHGSFNQRTEEKEESQQQGGHTNEDQMRSQNYVPQQKVELLDKNLSKKNSEKENEDSGQKKSDQGEDVKVIKRRVQGEFQKLQSRKLVKSYCFEKVASNNVNDVNVLFSLDNSDFREELVDFRNRHGARALKIAIKKENVKMCETLLDHGVDIGDNLFYAIKRNFLGGVETILKRDACVEAKIEGKKAKFPAGTTPTLLAALNNNYEILKLLHEYKHNELKEPECKRMYIKWEEANLWRLTWEAKTNKEYIVFICEASDKNQLDYCMDQIEQLRKCAEGRQEFRNFCKDRETKLENFMCSLLDEVRSSEELAKLFDIADDKDDGDRKRLPEPQRFLEKASKLKLKKFVTHPFSQLALDNIRYGHFDEFHSHPFFTNFFGKRLLGLCFPFLAIIHLVAPKNKFGSAPPTTLEKLALIWFPGRVIQEIEECVNYGWKNYVEEWWNYNDILQLVLFSITIAFRCVDYYAYAHYDVIPENERIYRADWKPWEPRLLASGFLAWTYVFVFLRTLRLVKPNRILGPLQVSLSRMMVNAIEFLLFFCLVIFAFGLGLTEVYWYDGTAEAIAARCGNATTIDHCNDPFFGNLVKSLLDLYWTLFGYVDPYQIDLNTSYNFTQWVASSLFAMYHVVAIIIMLNMLIAMMSKSYDVISENKEVEWKFQSSITWIHYSRGQFILPPPMNIVPHFFAIYEFCRKQSQKRNTCRKEVDIEKTEGTLRPSGRHSDIITHDTTLPPDPPPRSPLHQTSHISNEDVIYRSNPGAKPSRPGVGTRQKAFTPIPQDSIYTFDDYDEYGDDIYYQPAYNFSRDLSSSIMRRPSLYSYSAPTASSRPQSVFNNLVPVTQWNRKRPSQKFLSHLEEDNENDSSKDLVHTLAKRHLASEYQHTYIDFSPKLYY</sequence>
<feature type="compositionally biased region" description="Polar residues" evidence="9">
    <location>
        <begin position="33"/>
        <end position="49"/>
    </location>
</feature>
<dbReference type="PRINTS" id="PR01097">
    <property type="entry name" value="TRNSRECEPTRP"/>
</dbReference>
<feature type="region of interest" description="Disordered" evidence="9">
    <location>
        <begin position="89"/>
        <end position="111"/>
    </location>
</feature>
<dbReference type="EMBL" id="CAWYQH010000046">
    <property type="protein sequence ID" value="CAK8677996.1"/>
    <property type="molecule type" value="Genomic_DNA"/>
</dbReference>
<dbReference type="Pfam" id="PF00520">
    <property type="entry name" value="Ion_trans"/>
    <property type="match status" value="1"/>
</dbReference>
<dbReference type="Proteomes" id="UP001642483">
    <property type="component" value="Unassembled WGS sequence"/>
</dbReference>
<feature type="transmembrane region" description="Helical" evidence="10">
    <location>
        <begin position="532"/>
        <end position="551"/>
    </location>
</feature>
<keyword evidence="6 10" id="KW-0472">Membrane</keyword>
<comment type="caution">
    <text evidence="12">The sequence shown here is derived from an EMBL/GenBank/DDBJ whole genome shotgun (WGS) entry which is preliminary data.</text>
</comment>
<dbReference type="SUPFAM" id="SSF48403">
    <property type="entry name" value="Ankyrin repeat"/>
    <property type="match status" value="1"/>
</dbReference>
<comment type="catalytic activity">
    <reaction evidence="8">
        <text>Ca(2+)(in) = Ca(2+)(out)</text>
        <dbReference type="Rhea" id="RHEA:29671"/>
        <dbReference type="ChEBI" id="CHEBI:29108"/>
    </reaction>
</comment>
<dbReference type="SMART" id="SM00248">
    <property type="entry name" value="ANK"/>
    <property type="match status" value="2"/>
</dbReference>
<evidence type="ECO:0000256" key="4">
    <source>
        <dbReference type="ARBA" id="ARBA00022989"/>
    </source>
</evidence>
<evidence type="ECO:0000256" key="5">
    <source>
        <dbReference type="ARBA" id="ARBA00023065"/>
    </source>
</evidence>
<keyword evidence="4 10" id="KW-1133">Transmembrane helix</keyword>
<feature type="region of interest" description="Disordered" evidence="9">
    <location>
        <begin position="1"/>
        <end position="73"/>
    </location>
</feature>
<feature type="region of interest" description="Disordered" evidence="9">
    <location>
        <begin position="754"/>
        <end position="813"/>
    </location>
</feature>
<reference evidence="12 13" key="1">
    <citation type="submission" date="2024-02" db="EMBL/GenBank/DDBJ databases">
        <authorList>
            <person name="Daric V."/>
            <person name="Darras S."/>
        </authorList>
    </citation>
    <scope>NUCLEOTIDE SEQUENCE [LARGE SCALE GENOMIC DNA]</scope>
</reference>
<gene>
    <name evidence="12" type="ORF">CVLEPA_LOCUS7962</name>
</gene>
<evidence type="ECO:0000256" key="9">
    <source>
        <dbReference type="SAM" id="MobiDB-lite"/>
    </source>
</evidence>
<evidence type="ECO:0000259" key="11">
    <source>
        <dbReference type="Pfam" id="PF00520"/>
    </source>
</evidence>
<dbReference type="InterPro" id="IPR002110">
    <property type="entry name" value="Ankyrin_rpt"/>
</dbReference>
<evidence type="ECO:0000313" key="13">
    <source>
        <dbReference type="Proteomes" id="UP001642483"/>
    </source>
</evidence>
<evidence type="ECO:0000256" key="10">
    <source>
        <dbReference type="SAM" id="Phobius"/>
    </source>
</evidence>
<feature type="domain" description="Ion transport" evidence="11">
    <location>
        <begin position="465"/>
        <end position="693"/>
    </location>
</feature>
<keyword evidence="13" id="KW-1185">Reference proteome</keyword>
<dbReference type="InterPro" id="IPR005821">
    <property type="entry name" value="Ion_trans_dom"/>
</dbReference>
<evidence type="ECO:0000256" key="1">
    <source>
        <dbReference type="ARBA" id="ARBA00004141"/>
    </source>
</evidence>
<keyword evidence="5" id="KW-0406">Ion transport</keyword>
<feature type="transmembrane region" description="Helical" evidence="10">
    <location>
        <begin position="572"/>
        <end position="592"/>
    </location>
</feature>
<evidence type="ECO:0000256" key="7">
    <source>
        <dbReference type="ARBA" id="ARBA00023303"/>
    </source>
</evidence>
<evidence type="ECO:0000256" key="8">
    <source>
        <dbReference type="ARBA" id="ARBA00036634"/>
    </source>
</evidence>
<evidence type="ECO:0000256" key="6">
    <source>
        <dbReference type="ARBA" id="ARBA00023136"/>
    </source>
</evidence>
<feature type="transmembrane region" description="Helical" evidence="10">
    <location>
        <begin position="657"/>
        <end position="679"/>
    </location>
</feature>
<proteinExistence type="predicted"/>
<dbReference type="PANTHER" id="PTHR10117">
    <property type="entry name" value="TRANSIENT RECEPTOR POTENTIAL CHANNEL"/>
    <property type="match status" value="1"/>
</dbReference>
<accession>A0ABP0FEA8</accession>
<comment type="subcellular location">
    <subcellularLocation>
        <location evidence="1">Membrane</location>
        <topology evidence="1">Multi-pass membrane protein</topology>
    </subcellularLocation>
</comment>
<organism evidence="12 13">
    <name type="scientific">Clavelina lepadiformis</name>
    <name type="common">Light-bulb sea squirt</name>
    <name type="synonym">Ascidia lepadiformis</name>
    <dbReference type="NCBI Taxonomy" id="159417"/>
    <lineage>
        <taxon>Eukaryota</taxon>
        <taxon>Metazoa</taxon>
        <taxon>Chordata</taxon>
        <taxon>Tunicata</taxon>
        <taxon>Ascidiacea</taxon>
        <taxon>Aplousobranchia</taxon>
        <taxon>Clavelinidae</taxon>
        <taxon>Clavelina</taxon>
    </lineage>
</organism>
<dbReference type="InterPro" id="IPR002153">
    <property type="entry name" value="TRPC_channel"/>
</dbReference>
<name>A0ABP0FEA8_CLALP</name>
<evidence type="ECO:0000313" key="12">
    <source>
        <dbReference type="EMBL" id="CAK8677996.1"/>
    </source>
</evidence>
<protein>
    <recommendedName>
        <fullName evidence="11">Ion transport domain-containing protein</fullName>
    </recommendedName>
</protein>
<keyword evidence="3 10" id="KW-0812">Transmembrane</keyword>
<dbReference type="Gene3D" id="1.25.40.20">
    <property type="entry name" value="Ankyrin repeat-containing domain"/>
    <property type="match status" value="1"/>
</dbReference>
<keyword evidence="7" id="KW-0407">Ion channel</keyword>
<dbReference type="PANTHER" id="PTHR10117:SF54">
    <property type="entry name" value="TRANSIENT RECEPTOR POTENTIAL-GAMMA PROTEIN"/>
    <property type="match status" value="1"/>
</dbReference>
<keyword evidence="2" id="KW-0813">Transport</keyword>
<evidence type="ECO:0000256" key="3">
    <source>
        <dbReference type="ARBA" id="ARBA00022692"/>
    </source>
</evidence>
<dbReference type="InterPro" id="IPR036770">
    <property type="entry name" value="Ankyrin_rpt-contain_sf"/>
</dbReference>